<feature type="compositionally biased region" description="Basic and acidic residues" evidence="8">
    <location>
        <begin position="515"/>
        <end position="527"/>
    </location>
</feature>
<keyword evidence="2" id="KW-0813">Transport</keyword>
<comment type="subcellular location">
    <subcellularLocation>
        <location evidence="1">Cell membrane</location>
        <topology evidence="1">Multi-pass membrane protein</topology>
    </subcellularLocation>
</comment>
<evidence type="ECO:0000256" key="5">
    <source>
        <dbReference type="ARBA" id="ARBA00022989"/>
    </source>
</evidence>
<dbReference type="PANTHER" id="PTHR42718">
    <property type="entry name" value="MAJOR FACILITATOR SUPERFAMILY MULTIDRUG TRANSPORTER MFSC"/>
    <property type="match status" value="1"/>
</dbReference>
<feature type="transmembrane region" description="Helical" evidence="9">
    <location>
        <begin position="275"/>
        <end position="300"/>
    </location>
</feature>
<comment type="caution">
    <text evidence="11">The sequence shown here is derived from an EMBL/GenBank/DDBJ whole genome shotgun (WGS) entry which is preliminary data.</text>
</comment>
<keyword evidence="4 9" id="KW-0812">Transmembrane</keyword>
<feature type="compositionally biased region" description="Polar residues" evidence="8">
    <location>
        <begin position="528"/>
        <end position="537"/>
    </location>
</feature>
<feature type="transmembrane region" description="Helical" evidence="9">
    <location>
        <begin position="234"/>
        <end position="254"/>
    </location>
</feature>
<feature type="transmembrane region" description="Helical" evidence="9">
    <location>
        <begin position="146"/>
        <end position="166"/>
    </location>
</feature>
<dbReference type="Gene3D" id="1.20.1720.10">
    <property type="entry name" value="Multidrug resistance protein D"/>
    <property type="match status" value="1"/>
</dbReference>
<evidence type="ECO:0000256" key="2">
    <source>
        <dbReference type="ARBA" id="ARBA00022448"/>
    </source>
</evidence>
<feature type="transmembrane region" description="Helical" evidence="9">
    <location>
        <begin position="365"/>
        <end position="391"/>
    </location>
</feature>
<gene>
    <name evidence="11" type="ORF">ACH4GP_17450</name>
</gene>
<dbReference type="CDD" id="cd17321">
    <property type="entry name" value="MFS_MMR_MDR_like"/>
    <property type="match status" value="1"/>
</dbReference>
<evidence type="ECO:0000256" key="8">
    <source>
        <dbReference type="SAM" id="MobiDB-lite"/>
    </source>
</evidence>
<dbReference type="InterPro" id="IPR020846">
    <property type="entry name" value="MFS_dom"/>
</dbReference>
<protein>
    <submittedName>
        <fullName evidence="11">MFS transporter</fullName>
    </submittedName>
</protein>
<dbReference type="PROSITE" id="PS50850">
    <property type="entry name" value="MFS"/>
    <property type="match status" value="1"/>
</dbReference>
<name>A0ABW7RDN0_9ACTN</name>
<dbReference type="Pfam" id="PF07690">
    <property type="entry name" value="MFS_1"/>
    <property type="match status" value="1"/>
</dbReference>
<feature type="transmembrane region" description="Helical" evidence="9">
    <location>
        <begin position="312"/>
        <end position="334"/>
    </location>
</feature>
<feature type="transmembrane region" description="Helical" evidence="9">
    <location>
        <begin position="341"/>
        <end position="359"/>
    </location>
</feature>
<feature type="transmembrane region" description="Helical" evidence="9">
    <location>
        <begin position="172"/>
        <end position="196"/>
    </location>
</feature>
<feature type="domain" description="Major facilitator superfamily (MFS) profile" evidence="10">
    <location>
        <begin position="22"/>
        <end position="514"/>
    </location>
</feature>
<reference evidence="11 12" key="1">
    <citation type="submission" date="2024-10" db="EMBL/GenBank/DDBJ databases">
        <title>The Natural Products Discovery Center: Release of the First 8490 Sequenced Strains for Exploring Actinobacteria Biosynthetic Diversity.</title>
        <authorList>
            <person name="Kalkreuter E."/>
            <person name="Kautsar S.A."/>
            <person name="Yang D."/>
            <person name="Bader C.D."/>
            <person name="Teijaro C.N."/>
            <person name="Fluegel L."/>
            <person name="Davis C.M."/>
            <person name="Simpson J.R."/>
            <person name="Lauterbach L."/>
            <person name="Steele A.D."/>
            <person name="Gui C."/>
            <person name="Meng S."/>
            <person name="Li G."/>
            <person name="Viehrig K."/>
            <person name="Ye F."/>
            <person name="Su P."/>
            <person name="Kiefer A.F."/>
            <person name="Nichols A."/>
            <person name="Cepeda A.J."/>
            <person name="Yan W."/>
            <person name="Fan B."/>
            <person name="Jiang Y."/>
            <person name="Adhikari A."/>
            <person name="Zheng C.-J."/>
            <person name="Schuster L."/>
            <person name="Cowan T.M."/>
            <person name="Smanski M.J."/>
            <person name="Chevrette M.G."/>
            <person name="De Carvalho L.P.S."/>
            <person name="Shen B."/>
        </authorList>
    </citation>
    <scope>NUCLEOTIDE SEQUENCE [LARGE SCALE GENOMIC DNA]</scope>
    <source>
        <strain evidence="11 12">NPDC018013</strain>
    </source>
</reference>
<keyword evidence="12" id="KW-1185">Reference proteome</keyword>
<keyword evidence="7" id="KW-0046">Antibiotic resistance</keyword>
<dbReference type="InterPro" id="IPR036259">
    <property type="entry name" value="MFS_trans_sf"/>
</dbReference>
<feature type="transmembrane region" description="Helical" evidence="9">
    <location>
        <begin position="88"/>
        <end position="107"/>
    </location>
</feature>
<evidence type="ECO:0000313" key="12">
    <source>
        <dbReference type="Proteomes" id="UP001610990"/>
    </source>
</evidence>
<feature type="region of interest" description="Disordered" evidence="8">
    <location>
        <begin position="505"/>
        <end position="537"/>
    </location>
</feature>
<evidence type="ECO:0000256" key="9">
    <source>
        <dbReference type="SAM" id="Phobius"/>
    </source>
</evidence>
<keyword evidence="3" id="KW-1003">Cell membrane</keyword>
<dbReference type="Proteomes" id="UP001610990">
    <property type="component" value="Unassembled WGS sequence"/>
</dbReference>
<evidence type="ECO:0000313" key="11">
    <source>
        <dbReference type="EMBL" id="MFH8586171.1"/>
    </source>
</evidence>
<feature type="transmembrane region" description="Helical" evidence="9">
    <location>
        <begin position="58"/>
        <end position="76"/>
    </location>
</feature>
<organism evidence="11 12">
    <name type="scientific">Streptomyces celluloflavus</name>
    <dbReference type="NCBI Taxonomy" id="58344"/>
    <lineage>
        <taxon>Bacteria</taxon>
        <taxon>Bacillati</taxon>
        <taxon>Actinomycetota</taxon>
        <taxon>Actinomycetes</taxon>
        <taxon>Kitasatosporales</taxon>
        <taxon>Streptomycetaceae</taxon>
        <taxon>Streptomyces</taxon>
    </lineage>
</organism>
<dbReference type="InterPro" id="IPR011701">
    <property type="entry name" value="MFS"/>
</dbReference>
<feature type="transmembrane region" description="Helical" evidence="9">
    <location>
        <begin position="208"/>
        <end position="228"/>
    </location>
</feature>
<proteinExistence type="predicted"/>
<evidence type="ECO:0000256" key="7">
    <source>
        <dbReference type="ARBA" id="ARBA00023251"/>
    </source>
</evidence>
<accession>A0ABW7RDN0</accession>
<feature type="transmembrane region" description="Helical" evidence="9">
    <location>
        <begin position="485"/>
        <end position="505"/>
    </location>
</feature>
<dbReference type="Gene3D" id="1.20.1250.20">
    <property type="entry name" value="MFS general substrate transporter like domains"/>
    <property type="match status" value="1"/>
</dbReference>
<evidence type="ECO:0000256" key="1">
    <source>
        <dbReference type="ARBA" id="ARBA00004651"/>
    </source>
</evidence>
<dbReference type="RefSeq" id="WP_397673280.1">
    <property type="nucleotide sequence ID" value="NZ_JBIRGH010000009.1"/>
</dbReference>
<keyword evidence="6 9" id="KW-0472">Membrane</keyword>
<dbReference type="SUPFAM" id="SSF103473">
    <property type="entry name" value="MFS general substrate transporter"/>
    <property type="match status" value="1"/>
</dbReference>
<feature type="transmembrane region" description="Helical" evidence="9">
    <location>
        <begin position="113"/>
        <end position="134"/>
    </location>
</feature>
<keyword evidence="5 9" id="KW-1133">Transmembrane helix</keyword>
<evidence type="ECO:0000256" key="3">
    <source>
        <dbReference type="ARBA" id="ARBA00022475"/>
    </source>
</evidence>
<evidence type="ECO:0000259" key="10">
    <source>
        <dbReference type="PROSITE" id="PS50850"/>
    </source>
</evidence>
<sequence length="537" mass="55117">MAGAVVAEEGGGGRAGVREWIGLAVLVLPCVLASMDMSVMFVALPSLTADLRPSSSELLWIMDAYGFLLAGLLITMGTLGDRIGRRRLLLAGAAAFGIASILAACSTSSGTLIAARALLGMAGATLAPSTLALIRNMFHHAGQRATAVGVWTAGFAGGAVVGPIIGGLLLEHFWWGSVFLINVPVMILLLVLGPLLLPEHRDPRPGRFDLLGAALSLVAVLGIIYGIKLMAAHGFGWVPLAYCAAGLAVGAVFIHRQRTAANSMIDISLFRTSRFNVPLLIDALGTFALVGFSLFNWQFMQLVLGMSPFESALWSLPTFLVMPVGIGLATTMAARIGKPRVMTAGLSLAACGYVLLALVRTGSGIGYVVAALVVVSIGIGGVSAVVTDVILSAAPPERAGMASAMAETSAEFGGALGIAVLGSIGTAVYRSELTTTAPDALSPEKLEAARNTLGGAVDTAATLPASTADALRDAAFDAFTREMRIAAVACALLTAAAAALIATLLRTPPNPPEPKPTEPDDPHRTDETPSTATSTSP</sequence>
<dbReference type="PANTHER" id="PTHR42718:SF47">
    <property type="entry name" value="METHYL VIOLOGEN RESISTANCE PROTEIN SMVA"/>
    <property type="match status" value="1"/>
</dbReference>
<evidence type="ECO:0000256" key="6">
    <source>
        <dbReference type="ARBA" id="ARBA00023136"/>
    </source>
</evidence>
<evidence type="ECO:0000256" key="4">
    <source>
        <dbReference type="ARBA" id="ARBA00022692"/>
    </source>
</evidence>
<feature type="transmembrane region" description="Helical" evidence="9">
    <location>
        <begin position="20"/>
        <end position="46"/>
    </location>
</feature>
<dbReference type="EMBL" id="JBIRGH010000009">
    <property type="protein sequence ID" value="MFH8586171.1"/>
    <property type="molecule type" value="Genomic_DNA"/>
</dbReference>